<keyword evidence="2" id="KW-1185">Reference proteome</keyword>
<dbReference type="AlphaFoldDB" id="A0A7M2YZ50"/>
<reference evidence="1 2" key="1">
    <citation type="submission" date="2018-07" db="EMBL/GenBank/DDBJ databases">
        <title>High-quality-draft genome sequence of Gaiella occulta.</title>
        <authorList>
            <person name="Severino R."/>
            <person name="Froufe H.J.C."/>
            <person name="Rainey F.A."/>
            <person name="Barroso C."/>
            <person name="Albuquerque L."/>
            <person name="Lobo-Da-Cunha A."/>
            <person name="Da Costa M.S."/>
            <person name="Egas C."/>
        </authorList>
    </citation>
    <scope>NUCLEOTIDE SEQUENCE [LARGE SCALE GENOMIC DNA]</scope>
    <source>
        <strain evidence="1 2">F2-233</strain>
    </source>
</reference>
<comment type="caution">
    <text evidence="1">The sequence shown here is derived from an EMBL/GenBank/DDBJ whole genome shotgun (WGS) entry which is preliminary data.</text>
</comment>
<organism evidence="1 2">
    <name type="scientific">Gaiella occulta</name>
    <dbReference type="NCBI Taxonomy" id="1002870"/>
    <lineage>
        <taxon>Bacteria</taxon>
        <taxon>Bacillati</taxon>
        <taxon>Actinomycetota</taxon>
        <taxon>Thermoleophilia</taxon>
        <taxon>Gaiellales</taxon>
        <taxon>Gaiellaceae</taxon>
        <taxon>Gaiella</taxon>
    </lineage>
</organism>
<dbReference type="OrthoDB" id="4539871at2"/>
<dbReference type="Pfam" id="PF07366">
    <property type="entry name" value="SnoaL"/>
    <property type="match status" value="1"/>
</dbReference>
<reference evidence="2" key="2">
    <citation type="journal article" date="2019" name="MicrobiologyOpen">
        <title>High-quality draft genome sequence of Gaiella occulta isolated from a 150 meter deep mineral water borehole and comparison with the genome sequences of other deep-branching lineages of the phylum Actinobacteria.</title>
        <authorList>
            <person name="Severino R."/>
            <person name="Froufe H.J.C."/>
            <person name="Barroso C."/>
            <person name="Albuquerque L."/>
            <person name="Lobo-da-Cunha A."/>
            <person name="da Costa M.S."/>
            <person name="Egas C."/>
        </authorList>
    </citation>
    <scope>NUCLEOTIDE SEQUENCE [LARGE SCALE GENOMIC DNA]</scope>
    <source>
        <strain evidence="2">F2-233</strain>
    </source>
</reference>
<dbReference type="InterPro" id="IPR009959">
    <property type="entry name" value="Cyclase_SnoaL-like"/>
</dbReference>
<dbReference type="InterPro" id="IPR032710">
    <property type="entry name" value="NTF2-like_dom_sf"/>
</dbReference>
<gene>
    <name evidence="1" type="ORF">Gocc_1668</name>
</gene>
<dbReference type="RefSeq" id="WP_114796073.1">
    <property type="nucleotide sequence ID" value="NZ_QQZY01000003.1"/>
</dbReference>
<dbReference type="Proteomes" id="UP000254134">
    <property type="component" value="Unassembled WGS sequence"/>
</dbReference>
<sequence>MAGTLEAAREALDAFNAHDERRIRETFADDVVFEAPDDVHLEGAEAATEYAMAWLRAFPDARITSHNEIVAGDWAVREFTFSGTHDEPLVGKQGEIPATHRHLVGRGVEVLRIAAGRVVEDRLYYDQVQMLTQLGLVPEPAAARA</sequence>
<evidence type="ECO:0000313" key="2">
    <source>
        <dbReference type="Proteomes" id="UP000254134"/>
    </source>
</evidence>
<dbReference type="SUPFAM" id="SSF54427">
    <property type="entry name" value="NTF2-like"/>
    <property type="match status" value="1"/>
</dbReference>
<name>A0A7M2YZ50_9ACTN</name>
<dbReference type="PANTHER" id="PTHR38436:SF1">
    <property type="entry name" value="ESTER CYCLASE"/>
    <property type="match status" value="1"/>
</dbReference>
<dbReference type="GO" id="GO:0030638">
    <property type="term" value="P:polyketide metabolic process"/>
    <property type="evidence" value="ECO:0007669"/>
    <property type="project" value="InterPro"/>
</dbReference>
<dbReference type="PANTHER" id="PTHR38436">
    <property type="entry name" value="POLYKETIDE CYCLASE SNOAL-LIKE DOMAIN"/>
    <property type="match status" value="1"/>
</dbReference>
<protein>
    <submittedName>
        <fullName evidence="1">SnoaL-like polyketide cyclase</fullName>
    </submittedName>
</protein>
<evidence type="ECO:0000313" key="1">
    <source>
        <dbReference type="EMBL" id="RDI74779.1"/>
    </source>
</evidence>
<proteinExistence type="predicted"/>
<accession>A0A7M2YZ50</accession>
<dbReference type="Gene3D" id="3.10.450.50">
    <property type="match status" value="1"/>
</dbReference>
<dbReference type="EMBL" id="QQZY01000003">
    <property type="protein sequence ID" value="RDI74779.1"/>
    <property type="molecule type" value="Genomic_DNA"/>
</dbReference>